<proteinExistence type="predicted"/>
<keyword evidence="3" id="KW-1185">Reference proteome</keyword>
<sequence>MKNYLVKAAMAVFCYCLFMSTTSAQIAGATMTTAINAGTITGSFYQI</sequence>
<dbReference type="Proteomes" id="UP001155182">
    <property type="component" value="Unassembled WGS sequence"/>
</dbReference>
<accession>A0A9X2JBN4</accession>
<gene>
    <name evidence="2" type="ORF">NF867_04640</name>
</gene>
<feature type="signal peptide" evidence="1">
    <location>
        <begin position="1"/>
        <end position="24"/>
    </location>
</feature>
<evidence type="ECO:0000256" key="1">
    <source>
        <dbReference type="SAM" id="SignalP"/>
    </source>
</evidence>
<dbReference type="AlphaFoldDB" id="A0A9X2JBN4"/>
<evidence type="ECO:0000313" key="3">
    <source>
        <dbReference type="Proteomes" id="UP001155182"/>
    </source>
</evidence>
<evidence type="ECO:0000313" key="2">
    <source>
        <dbReference type="EMBL" id="MCO4292148.1"/>
    </source>
</evidence>
<feature type="chain" id="PRO_5040791920" evidence="1">
    <location>
        <begin position="25"/>
        <end position="47"/>
    </location>
</feature>
<comment type="caution">
    <text evidence="2">The sequence shown here is derived from an EMBL/GenBank/DDBJ whole genome shotgun (WGS) entry which is preliminary data.</text>
</comment>
<protein>
    <submittedName>
        <fullName evidence="2">Uncharacterized protein</fullName>
    </submittedName>
</protein>
<dbReference type="EMBL" id="JAMWYS010000021">
    <property type="protein sequence ID" value="MCO4292148.1"/>
    <property type="molecule type" value="Genomic_DNA"/>
</dbReference>
<reference evidence="2" key="1">
    <citation type="submission" date="2022-06" db="EMBL/GenBank/DDBJ databases">
        <title>Solitalea sp. MAHUQ-68 isolated from rhizospheric soil.</title>
        <authorList>
            <person name="Huq M.A."/>
        </authorList>
    </citation>
    <scope>NUCLEOTIDE SEQUENCE</scope>
    <source>
        <strain evidence="2">MAHUQ-68</strain>
    </source>
</reference>
<keyword evidence="1" id="KW-0732">Signal</keyword>
<name>A0A9X2JBN4_9SPHI</name>
<organism evidence="2 3">
    <name type="scientific">Solitalea agri</name>
    <dbReference type="NCBI Taxonomy" id="2953739"/>
    <lineage>
        <taxon>Bacteria</taxon>
        <taxon>Pseudomonadati</taxon>
        <taxon>Bacteroidota</taxon>
        <taxon>Sphingobacteriia</taxon>
        <taxon>Sphingobacteriales</taxon>
        <taxon>Sphingobacteriaceae</taxon>
        <taxon>Solitalea</taxon>
    </lineage>
</organism>
<dbReference type="RefSeq" id="WP_252586432.1">
    <property type="nucleotide sequence ID" value="NZ_JAMWYS010000021.1"/>
</dbReference>